<accession>A0A165IT62</accession>
<dbReference type="SMART" id="SM00066">
    <property type="entry name" value="GAL4"/>
    <property type="match status" value="1"/>
</dbReference>
<dbReference type="PANTHER" id="PTHR31001:SF56">
    <property type="entry name" value="ZN(2)-C6 FUNGAL-TYPE DOMAIN-CONTAINING PROTEIN"/>
    <property type="match status" value="1"/>
</dbReference>
<dbReference type="InterPro" id="IPR007219">
    <property type="entry name" value="XnlR_reg_dom"/>
</dbReference>
<dbReference type="EMBL" id="KV425983">
    <property type="protein sequence ID" value="KZV93842.1"/>
    <property type="molecule type" value="Genomic_DNA"/>
</dbReference>
<dbReference type="Pfam" id="PF04082">
    <property type="entry name" value="Fungal_trans"/>
    <property type="match status" value="1"/>
</dbReference>
<feature type="region of interest" description="Disordered" evidence="5">
    <location>
        <begin position="645"/>
        <end position="665"/>
    </location>
</feature>
<sequence length="699" mass="78691">MPSHFSMDGQRSDQPSLARRHAPTSCAECRRLRLRCDKKVPCSTCVKRGCPNVCPDGTLPKGQVQGKRLVMTDTRQLYEKIESMRNRISKLEQAIADLRASRQDVPATRVHHSQSSDNQEVPVDDQLSDLFGTLTIGEHSSFFGPHAASRYFIFSKFDSDKCMRHKRDTFTNYPHFSGVSVGLWNGADDFLRILAHAMPPEDEARDLAAVYRDYLSWLLGVLTWEEIDSLLDLHYTQPEHQQSHIRAQEYAQIYMVFAHALLLQDNIKTHADAAIRFFNLATFALSYDDIFEHPTLQAIRCLHLMAWLWRVLEEHNTMTRVYALQGLAAQMCKSLGLHKDDSPWKLDDAEKQLRRRIAWNVVQHGFWIAVVLGRPPSFSSRFFDARLPLDTEAFCDLEGRWYPSSAALAHNFVSICMLSLVDQAFGTQGIAHSTALSLDAIVRDHVATLEVHLHLQVNSHCGPPRSPDSFIQHGFSNIVPQKLLFYIHRSFFAYAIEESPDDLLSSKYAGSVLATFRAALSIAVTTRTLYEGAPSSIRLLSFYTTIFSASVILASIVIRSPNCQLAPIAWTEFDAIFTMTESWDAASHFMPSLRKLRGKAIAARASREGRPKSPAPVDLDDVEQAFIYGRKRLVKATVSESAVESELPWNSSSEEGWRNSGVEEAGSSPVFAGQGLSFVPDGDDHHSVWTEFMNQLLDK</sequence>
<feature type="coiled-coil region" evidence="4">
    <location>
        <begin position="74"/>
        <end position="101"/>
    </location>
</feature>
<feature type="region of interest" description="Disordered" evidence="5">
    <location>
        <begin position="1"/>
        <end position="22"/>
    </location>
</feature>
<dbReference type="InParanoid" id="A0A165IT62"/>
<keyword evidence="2" id="KW-0479">Metal-binding</keyword>
<dbReference type="AlphaFoldDB" id="A0A165IT62"/>
<dbReference type="SMART" id="SM00906">
    <property type="entry name" value="Fungal_trans"/>
    <property type="match status" value="1"/>
</dbReference>
<dbReference type="Gene3D" id="4.10.240.10">
    <property type="entry name" value="Zn(2)-C6 fungal-type DNA-binding domain"/>
    <property type="match status" value="1"/>
</dbReference>
<dbReference type="SUPFAM" id="SSF57701">
    <property type="entry name" value="Zn2/Cys6 DNA-binding domain"/>
    <property type="match status" value="1"/>
</dbReference>
<dbReference type="GO" id="GO:0003677">
    <property type="term" value="F:DNA binding"/>
    <property type="evidence" value="ECO:0007669"/>
    <property type="project" value="InterPro"/>
</dbReference>
<keyword evidence="4" id="KW-0175">Coiled coil</keyword>
<organism evidence="7 8">
    <name type="scientific">Exidia glandulosa HHB12029</name>
    <dbReference type="NCBI Taxonomy" id="1314781"/>
    <lineage>
        <taxon>Eukaryota</taxon>
        <taxon>Fungi</taxon>
        <taxon>Dikarya</taxon>
        <taxon>Basidiomycota</taxon>
        <taxon>Agaricomycotina</taxon>
        <taxon>Agaricomycetes</taxon>
        <taxon>Auriculariales</taxon>
        <taxon>Exidiaceae</taxon>
        <taxon>Exidia</taxon>
    </lineage>
</organism>
<comment type="subcellular location">
    <subcellularLocation>
        <location evidence="1">Nucleus</location>
    </subcellularLocation>
</comment>
<dbReference type="Proteomes" id="UP000077266">
    <property type="component" value="Unassembled WGS sequence"/>
</dbReference>
<evidence type="ECO:0000313" key="8">
    <source>
        <dbReference type="Proteomes" id="UP000077266"/>
    </source>
</evidence>
<dbReference type="PANTHER" id="PTHR31001">
    <property type="entry name" value="UNCHARACTERIZED TRANSCRIPTIONAL REGULATORY PROTEIN"/>
    <property type="match status" value="1"/>
</dbReference>
<dbReference type="OrthoDB" id="424974at2759"/>
<dbReference type="GO" id="GO:0000981">
    <property type="term" value="F:DNA-binding transcription factor activity, RNA polymerase II-specific"/>
    <property type="evidence" value="ECO:0007669"/>
    <property type="project" value="InterPro"/>
</dbReference>
<dbReference type="InterPro" id="IPR001138">
    <property type="entry name" value="Zn2Cys6_DnaBD"/>
</dbReference>
<evidence type="ECO:0000259" key="6">
    <source>
        <dbReference type="PROSITE" id="PS50048"/>
    </source>
</evidence>
<proteinExistence type="predicted"/>
<name>A0A165IT62_EXIGL</name>
<dbReference type="CDD" id="cd00067">
    <property type="entry name" value="GAL4"/>
    <property type="match status" value="1"/>
</dbReference>
<feature type="domain" description="Zn(2)-C6 fungal-type" evidence="6">
    <location>
        <begin position="25"/>
        <end position="54"/>
    </location>
</feature>
<evidence type="ECO:0000256" key="1">
    <source>
        <dbReference type="ARBA" id="ARBA00004123"/>
    </source>
</evidence>
<evidence type="ECO:0000256" key="4">
    <source>
        <dbReference type="SAM" id="Coils"/>
    </source>
</evidence>
<keyword evidence="8" id="KW-1185">Reference proteome</keyword>
<evidence type="ECO:0000256" key="3">
    <source>
        <dbReference type="ARBA" id="ARBA00023242"/>
    </source>
</evidence>
<dbReference type="PROSITE" id="PS50048">
    <property type="entry name" value="ZN2_CY6_FUNGAL_2"/>
    <property type="match status" value="1"/>
</dbReference>
<dbReference type="GO" id="GO:0006351">
    <property type="term" value="P:DNA-templated transcription"/>
    <property type="evidence" value="ECO:0007669"/>
    <property type="project" value="InterPro"/>
</dbReference>
<evidence type="ECO:0000256" key="5">
    <source>
        <dbReference type="SAM" id="MobiDB-lite"/>
    </source>
</evidence>
<dbReference type="InterPro" id="IPR050613">
    <property type="entry name" value="Sec_Metabolite_Reg"/>
</dbReference>
<dbReference type="STRING" id="1314781.A0A165IT62"/>
<feature type="compositionally biased region" description="Polar residues" evidence="5">
    <location>
        <begin position="645"/>
        <end position="654"/>
    </location>
</feature>
<reference evidence="7 8" key="1">
    <citation type="journal article" date="2016" name="Mol. Biol. Evol.">
        <title>Comparative Genomics of Early-Diverging Mushroom-Forming Fungi Provides Insights into the Origins of Lignocellulose Decay Capabilities.</title>
        <authorList>
            <person name="Nagy L.G."/>
            <person name="Riley R."/>
            <person name="Tritt A."/>
            <person name="Adam C."/>
            <person name="Daum C."/>
            <person name="Floudas D."/>
            <person name="Sun H."/>
            <person name="Yadav J.S."/>
            <person name="Pangilinan J."/>
            <person name="Larsson K.H."/>
            <person name="Matsuura K."/>
            <person name="Barry K."/>
            <person name="Labutti K."/>
            <person name="Kuo R."/>
            <person name="Ohm R.A."/>
            <person name="Bhattacharya S.S."/>
            <person name="Shirouzu T."/>
            <person name="Yoshinaga Y."/>
            <person name="Martin F.M."/>
            <person name="Grigoriev I.V."/>
            <person name="Hibbett D.S."/>
        </authorList>
    </citation>
    <scope>NUCLEOTIDE SEQUENCE [LARGE SCALE GENOMIC DNA]</scope>
    <source>
        <strain evidence="7 8">HHB12029</strain>
    </source>
</reference>
<protein>
    <recommendedName>
        <fullName evidence="6">Zn(2)-C6 fungal-type domain-containing protein</fullName>
    </recommendedName>
</protein>
<evidence type="ECO:0000256" key="2">
    <source>
        <dbReference type="ARBA" id="ARBA00022723"/>
    </source>
</evidence>
<evidence type="ECO:0000313" key="7">
    <source>
        <dbReference type="EMBL" id="KZV93842.1"/>
    </source>
</evidence>
<gene>
    <name evidence="7" type="ORF">EXIGLDRAFT_835432</name>
</gene>
<dbReference type="GO" id="GO:0008270">
    <property type="term" value="F:zinc ion binding"/>
    <property type="evidence" value="ECO:0007669"/>
    <property type="project" value="InterPro"/>
</dbReference>
<keyword evidence="3" id="KW-0539">Nucleus</keyword>
<dbReference type="InterPro" id="IPR036864">
    <property type="entry name" value="Zn2-C6_fun-type_DNA-bd_sf"/>
</dbReference>
<dbReference type="PROSITE" id="PS00463">
    <property type="entry name" value="ZN2_CY6_FUNGAL_1"/>
    <property type="match status" value="1"/>
</dbReference>
<dbReference type="GO" id="GO:0005634">
    <property type="term" value="C:nucleus"/>
    <property type="evidence" value="ECO:0007669"/>
    <property type="project" value="UniProtKB-SubCell"/>
</dbReference>
<dbReference type="CDD" id="cd12148">
    <property type="entry name" value="fungal_TF_MHR"/>
    <property type="match status" value="1"/>
</dbReference>